<comment type="caution">
    <text evidence="1">The sequence shown here is derived from an EMBL/GenBank/DDBJ whole genome shotgun (WGS) entry which is preliminary data.</text>
</comment>
<accession>A0A6B1FE02</accession>
<reference evidence="1" key="1">
    <citation type="submission" date="2019-09" db="EMBL/GenBank/DDBJ databases">
        <title>Characterisation of the sponge microbiome using genome-centric metagenomics.</title>
        <authorList>
            <person name="Engelberts J.P."/>
            <person name="Robbins S.J."/>
            <person name="De Goeij J.M."/>
            <person name="Aranda M."/>
            <person name="Bell S.C."/>
            <person name="Webster N.S."/>
        </authorList>
    </citation>
    <scope>NUCLEOTIDE SEQUENCE</scope>
    <source>
        <strain evidence="1">SB0676_bin_10</strain>
    </source>
</reference>
<dbReference type="EMBL" id="VYDO01000298">
    <property type="protein sequence ID" value="MYG39193.1"/>
    <property type="molecule type" value="Genomic_DNA"/>
</dbReference>
<gene>
    <name evidence="1" type="ORF">F4162_09650</name>
</gene>
<dbReference type="AlphaFoldDB" id="A0A6B1FE02"/>
<sequence>MANTSWFSANGVALVRSSPAKMTARSGGGWCGQSGFAIPGSPWSQRPPSPSYRAAIVAVAGRTAQADDRLDAVR</sequence>
<protein>
    <submittedName>
        <fullName evidence="1">Uncharacterized protein</fullName>
    </submittedName>
</protein>
<name>A0A6B1FE02_9SYNE</name>
<organism evidence="1">
    <name type="scientific">Synechococcus sp. SB0676_bin_10</name>
    <dbReference type="NCBI Taxonomy" id="2604869"/>
    <lineage>
        <taxon>Bacteria</taxon>
        <taxon>Bacillati</taxon>
        <taxon>Cyanobacteriota</taxon>
        <taxon>Cyanophyceae</taxon>
        <taxon>Synechococcales</taxon>
        <taxon>Synechococcaceae</taxon>
        <taxon>Synechococcus</taxon>
    </lineage>
</organism>
<evidence type="ECO:0000313" key="1">
    <source>
        <dbReference type="EMBL" id="MYG39193.1"/>
    </source>
</evidence>
<proteinExistence type="predicted"/>